<sequence length="205" mass="22305">MADTSGIDPEMVLSHKFAERCSALCVGVGACAKDAMDVDELKYVYHENGQKFVQVLPTFAALFSQSSMPNGLISLPGLQYDPRLLLHGQQYIELYRPFPASGCIHNKVSLAGLHDKGKAAIIEFETKSYEKETGELLCMNRTTAFLRGAGGFSKSSKPFSYTNYSTGKVSSVKIPQSQPFAVFEDTTQPSQACFVDFSFAGSGTL</sequence>
<gene>
    <name evidence="2" type="ORF">CJ030_MR0G000138</name>
</gene>
<dbReference type="GO" id="GO:0005777">
    <property type="term" value="C:peroxisome"/>
    <property type="evidence" value="ECO:0007669"/>
    <property type="project" value="TreeGrafter"/>
</dbReference>
<dbReference type="AlphaFoldDB" id="A0A6A1UMV2"/>
<dbReference type="PANTHER" id="PTHR13078:SF56">
    <property type="entry name" value="PEROXISOMAL MULTIFUNCTIONAL ENZYME TYPE 2"/>
    <property type="match status" value="1"/>
</dbReference>
<dbReference type="InterPro" id="IPR054357">
    <property type="entry name" value="MFE-2_N"/>
</dbReference>
<protein>
    <submittedName>
        <fullName evidence="2">Enoyl-CoA hydratase 2, peroxisomal</fullName>
    </submittedName>
</protein>
<dbReference type="EMBL" id="RXIC02000027">
    <property type="protein sequence ID" value="KAB1201725.1"/>
    <property type="molecule type" value="Genomic_DNA"/>
</dbReference>
<dbReference type="PANTHER" id="PTHR13078">
    <property type="entry name" value="PEROXISOMAL MULTIFUNCTIONAL ENZYME TYPE 2-RELATED"/>
    <property type="match status" value="1"/>
</dbReference>
<dbReference type="GO" id="GO:0003857">
    <property type="term" value="F:(3S)-3-hydroxyacyl-CoA dehydrogenase (NAD+) activity"/>
    <property type="evidence" value="ECO:0007669"/>
    <property type="project" value="TreeGrafter"/>
</dbReference>
<evidence type="ECO:0000313" key="2">
    <source>
        <dbReference type="EMBL" id="KAB1201725.1"/>
    </source>
</evidence>
<proteinExistence type="predicted"/>
<feature type="domain" description="Peroxisomal multifunctional enzyme type 2-like N-terminal" evidence="1">
    <location>
        <begin position="24"/>
        <end position="148"/>
    </location>
</feature>
<keyword evidence="3" id="KW-1185">Reference proteome</keyword>
<dbReference type="Pfam" id="PF22622">
    <property type="entry name" value="MFE-2_hydrat-2_N"/>
    <property type="match status" value="1"/>
</dbReference>
<reference evidence="2 3" key="1">
    <citation type="journal article" date="2019" name="Plant Biotechnol. J.">
        <title>The red bayberry genome and genetic basis of sex determination.</title>
        <authorList>
            <person name="Jia H.M."/>
            <person name="Jia H.J."/>
            <person name="Cai Q.L."/>
            <person name="Wang Y."/>
            <person name="Zhao H.B."/>
            <person name="Yang W.F."/>
            <person name="Wang G.Y."/>
            <person name="Li Y.H."/>
            <person name="Zhan D.L."/>
            <person name="Shen Y.T."/>
            <person name="Niu Q.F."/>
            <person name="Chang L."/>
            <person name="Qiu J."/>
            <person name="Zhao L."/>
            <person name="Xie H.B."/>
            <person name="Fu W.Y."/>
            <person name="Jin J."/>
            <person name="Li X.W."/>
            <person name="Jiao Y."/>
            <person name="Zhou C.C."/>
            <person name="Tu T."/>
            <person name="Chai C.Y."/>
            <person name="Gao J.L."/>
            <person name="Fan L.J."/>
            <person name="van de Weg E."/>
            <person name="Wang J.Y."/>
            <person name="Gao Z.S."/>
        </authorList>
    </citation>
    <scope>NUCLEOTIDE SEQUENCE [LARGE SCALE GENOMIC DNA]</scope>
    <source>
        <tissue evidence="2">Leaves</tissue>
    </source>
</reference>
<dbReference type="GO" id="GO:0006635">
    <property type="term" value="P:fatty acid beta-oxidation"/>
    <property type="evidence" value="ECO:0007669"/>
    <property type="project" value="TreeGrafter"/>
</dbReference>
<comment type="caution">
    <text evidence="2">The sequence shown here is derived from an EMBL/GenBank/DDBJ whole genome shotgun (WGS) entry which is preliminary data.</text>
</comment>
<dbReference type="OrthoDB" id="60204at2759"/>
<accession>A0A6A1UMV2</accession>
<evidence type="ECO:0000313" key="3">
    <source>
        <dbReference type="Proteomes" id="UP000516437"/>
    </source>
</evidence>
<evidence type="ECO:0000259" key="1">
    <source>
        <dbReference type="Pfam" id="PF22622"/>
    </source>
</evidence>
<organism evidence="2 3">
    <name type="scientific">Morella rubra</name>
    <name type="common">Chinese bayberry</name>
    <dbReference type="NCBI Taxonomy" id="262757"/>
    <lineage>
        <taxon>Eukaryota</taxon>
        <taxon>Viridiplantae</taxon>
        <taxon>Streptophyta</taxon>
        <taxon>Embryophyta</taxon>
        <taxon>Tracheophyta</taxon>
        <taxon>Spermatophyta</taxon>
        <taxon>Magnoliopsida</taxon>
        <taxon>eudicotyledons</taxon>
        <taxon>Gunneridae</taxon>
        <taxon>Pentapetalae</taxon>
        <taxon>rosids</taxon>
        <taxon>fabids</taxon>
        <taxon>Fagales</taxon>
        <taxon>Myricaceae</taxon>
        <taxon>Morella</taxon>
    </lineage>
</organism>
<dbReference type="Gene3D" id="3.10.129.10">
    <property type="entry name" value="Hotdog Thioesterase"/>
    <property type="match status" value="1"/>
</dbReference>
<dbReference type="InterPro" id="IPR029069">
    <property type="entry name" value="HotDog_dom_sf"/>
</dbReference>
<dbReference type="SUPFAM" id="SSF54637">
    <property type="entry name" value="Thioesterase/thiol ester dehydrase-isomerase"/>
    <property type="match status" value="1"/>
</dbReference>
<name>A0A6A1UMV2_9ROSI</name>
<dbReference type="GO" id="GO:0044594">
    <property type="term" value="F:17-beta-hydroxysteroid dehydrogenase (NAD+) activity"/>
    <property type="evidence" value="ECO:0007669"/>
    <property type="project" value="TreeGrafter"/>
</dbReference>
<dbReference type="GO" id="GO:0004300">
    <property type="term" value="F:enoyl-CoA hydratase activity"/>
    <property type="evidence" value="ECO:0007669"/>
    <property type="project" value="TreeGrafter"/>
</dbReference>
<dbReference type="Proteomes" id="UP000516437">
    <property type="component" value="Unassembled WGS sequence"/>
</dbReference>